<dbReference type="PANTHER" id="PTHR11991">
    <property type="entry name" value="TRANSLATIONALLY CONTROLLED TUMOR PROTEIN-RELATED"/>
    <property type="match status" value="1"/>
</dbReference>
<evidence type="ECO:0000313" key="3">
    <source>
        <dbReference type="Proteomes" id="UP000256873"/>
    </source>
</evidence>
<dbReference type="PANTHER" id="PTHR11991:SF0">
    <property type="entry name" value="TRANSLATIONALLY-CONTROLLED TUMOR PROTEIN"/>
    <property type="match status" value="1"/>
</dbReference>
<dbReference type="AlphaFoldDB" id="A0A3E0L1B8"/>
<evidence type="ECO:0000259" key="1">
    <source>
        <dbReference type="PROSITE" id="PS51797"/>
    </source>
</evidence>
<dbReference type="EMBL" id="QQWC01000004">
    <property type="protein sequence ID" value="REJ41300.1"/>
    <property type="molecule type" value="Genomic_DNA"/>
</dbReference>
<dbReference type="Pfam" id="PF00838">
    <property type="entry name" value="TCTP"/>
    <property type="match status" value="1"/>
</dbReference>
<protein>
    <recommendedName>
        <fullName evidence="1">TCTP domain-containing protein</fullName>
    </recommendedName>
</protein>
<dbReference type="GO" id="GO:0005509">
    <property type="term" value="F:calcium ion binding"/>
    <property type="evidence" value="ECO:0007669"/>
    <property type="project" value="TreeGrafter"/>
</dbReference>
<accession>A0A3E0L1B8</accession>
<organism evidence="2 3">
    <name type="scientific">Microcystis flos-aquae TF09</name>
    <dbReference type="NCBI Taxonomy" id="2060473"/>
    <lineage>
        <taxon>Bacteria</taxon>
        <taxon>Bacillati</taxon>
        <taxon>Cyanobacteriota</taxon>
        <taxon>Cyanophyceae</taxon>
        <taxon>Oscillatoriophycideae</taxon>
        <taxon>Chroococcales</taxon>
        <taxon>Microcystaceae</taxon>
        <taxon>Microcystis</taxon>
    </lineage>
</organism>
<dbReference type="SUPFAM" id="SSF51316">
    <property type="entry name" value="Mss4-like"/>
    <property type="match status" value="1"/>
</dbReference>
<dbReference type="InterPro" id="IPR011323">
    <property type="entry name" value="Mss4/transl-control_tumour"/>
</dbReference>
<comment type="caution">
    <text evidence="2">The sequence shown here is derived from an EMBL/GenBank/DDBJ whole genome shotgun (WGS) entry which is preliminary data.</text>
</comment>
<reference evidence="2 3" key="1">
    <citation type="submission" date="2017-10" db="EMBL/GenBank/DDBJ databases">
        <title>A large-scale comparative metagenomic study reveals the eutrophication-driven functional interactions in six Microcystis-epibionts communities.</title>
        <authorList>
            <person name="Li Q."/>
            <person name="Lin F."/>
        </authorList>
    </citation>
    <scope>NUCLEOTIDE SEQUENCE [LARGE SCALE GENOMIC DNA]</scope>
    <source>
        <strain evidence="2">TF09</strain>
    </source>
</reference>
<feature type="domain" description="TCTP" evidence="1">
    <location>
        <begin position="1"/>
        <end position="174"/>
    </location>
</feature>
<dbReference type="InterPro" id="IPR011057">
    <property type="entry name" value="Mss4-like_sf"/>
</dbReference>
<proteinExistence type="predicted"/>
<dbReference type="Proteomes" id="UP000256873">
    <property type="component" value="Unassembled WGS sequence"/>
</dbReference>
<dbReference type="PROSITE" id="PS51797">
    <property type="entry name" value="TCTP_3"/>
    <property type="match status" value="1"/>
</dbReference>
<name>A0A3E0L1B8_9CHRO</name>
<dbReference type="InterPro" id="IPR018105">
    <property type="entry name" value="Translational_control_tumour_p"/>
</dbReference>
<dbReference type="Gene3D" id="2.170.150.10">
    <property type="entry name" value="Metal Binding Protein, Guanine Nucleotide Exchange Factor, Chain A"/>
    <property type="match status" value="1"/>
</dbReference>
<evidence type="ECO:0000313" key="2">
    <source>
        <dbReference type="EMBL" id="REJ41300.1"/>
    </source>
</evidence>
<sequence length="174" mass="19864">MYIYNCIFTGKEVFSDAYPHKLVDDGFMWFVEGKYEELVDQPFPNGDDPLDGDVPTSLPVINELLRAFRLEEPVTITSLNDFKKALKKYTVNLMAKLNETNPSRVATLKAKLPKYAKEWAEDFDRIRVYVTEGDGFEVEGTLAILRQDTPFGEEKPGDQCKMYVLSDSVVGEKF</sequence>
<gene>
    <name evidence="2" type="ORF">DWQ54_16800</name>
</gene>
<dbReference type="InterPro" id="IPR034737">
    <property type="entry name" value="TCTP"/>
</dbReference>
<dbReference type="GO" id="GO:0005737">
    <property type="term" value="C:cytoplasm"/>
    <property type="evidence" value="ECO:0007669"/>
    <property type="project" value="TreeGrafter"/>
</dbReference>